<dbReference type="GO" id="GO:0006417">
    <property type="term" value="P:regulation of translation"/>
    <property type="evidence" value="ECO:0007669"/>
    <property type="project" value="TreeGrafter"/>
</dbReference>
<comment type="subcellular location">
    <subcellularLocation>
        <location evidence="2">Cell membrane</location>
    </subcellularLocation>
    <subcellularLocation>
        <location evidence="1">Membrane</location>
        <topology evidence="1">Single-pass membrane protein</topology>
    </subcellularLocation>
</comment>
<evidence type="ECO:0000256" key="8">
    <source>
        <dbReference type="ARBA" id="ARBA00030803"/>
    </source>
</evidence>
<name>A0A841LBD1_9SPHN</name>
<sequence>MSDPTDMQPDDMLAMDFALGALDRPARKSAEARLRSDPAFRARVEGWQALLAPLDAETETVLPPGSVWAGVLDEIEPQRLSSPGPTTQSETKGLWHNLAFWRGLGIAGPALAAVALVAVNPTAPPVVTAPSDDQLAAAAPAQLSTSLAGADGAPLLAATWDPLRGTVVLTPVAERDDPDRDVELWVIEGDKPPRSLGIIEIATPNAHAISSQVVSGLQPGSVLAISIEPIGGSPTGLPTGPVVATGKLSAV</sequence>
<gene>
    <name evidence="10" type="ORF">FHS79_001289</name>
</gene>
<protein>
    <recommendedName>
        <fullName evidence="8">Regulator of SigK</fullName>
    </recommendedName>
    <alternativeName>
        <fullName evidence="7">Sigma-K anti-sigma factor RskA</fullName>
    </alternativeName>
</protein>
<keyword evidence="3" id="KW-1003">Cell membrane</keyword>
<evidence type="ECO:0000256" key="6">
    <source>
        <dbReference type="ARBA" id="ARBA00023136"/>
    </source>
</evidence>
<evidence type="ECO:0000256" key="5">
    <source>
        <dbReference type="ARBA" id="ARBA00022989"/>
    </source>
</evidence>
<organism evidence="10 11">
    <name type="scientific">Polymorphobacter multimanifer</name>
    <dbReference type="NCBI Taxonomy" id="1070431"/>
    <lineage>
        <taxon>Bacteria</taxon>
        <taxon>Pseudomonadati</taxon>
        <taxon>Pseudomonadota</taxon>
        <taxon>Alphaproteobacteria</taxon>
        <taxon>Sphingomonadales</taxon>
        <taxon>Sphingosinicellaceae</taxon>
        <taxon>Polymorphobacter</taxon>
    </lineage>
</organism>
<evidence type="ECO:0000313" key="11">
    <source>
        <dbReference type="Proteomes" id="UP000538147"/>
    </source>
</evidence>
<reference evidence="10 11" key="1">
    <citation type="submission" date="2020-08" db="EMBL/GenBank/DDBJ databases">
        <title>Genomic Encyclopedia of Type Strains, Phase IV (KMG-IV): sequencing the most valuable type-strain genomes for metagenomic binning, comparative biology and taxonomic classification.</title>
        <authorList>
            <person name="Goeker M."/>
        </authorList>
    </citation>
    <scope>NUCLEOTIDE SEQUENCE [LARGE SCALE GENOMIC DNA]</scope>
    <source>
        <strain evidence="10 11">DSM 102189</strain>
    </source>
</reference>
<dbReference type="Proteomes" id="UP000538147">
    <property type="component" value="Unassembled WGS sequence"/>
</dbReference>
<evidence type="ECO:0000259" key="9">
    <source>
        <dbReference type="Pfam" id="PF10099"/>
    </source>
</evidence>
<keyword evidence="11" id="KW-1185">Reference proteome</keyword>
<dbReference type="InterPro" id="IPR018764">
    <property type="entry name" value="RskA_C"/>
</dbReference>
<proteinExistence type="predicted"/>
<accession>A0A841LBD1</accession>
<dbReference type="AlphaFoldDB" id="A0A841LBD1"/>
<dbReference type="Gene3D" id="1.10.10.1320">
    <property type="entry name" value="Anti-sigma factor, zinc-finger domain"/>
    <property type="match status" value="1"/>
</dbReference>
<dbReference type="InterPro" id="IPR051474">
    <property type="entry name" value="Anti-sigma-K/W_factor"/>
</dbReference>
<keyword evidence="4" id="KW-0812">Transmembrane</keyword>
<dbReference type="InterPro" id="IPR041916">
    <property type="entry name" value="Anti_sigma_zinc_sf"/>
</dbReference>
<dbReference type="PANTHER" id="PTHR37461:SF1">
    <property type="entry name" value="ANTI-SIGMA-K FACTOR RSKA"/>
    <property type="match status" value="1"/>
</dbReference>
<keyword evidence="6" id="KW-0472">Membrane</keyword>
<dbReference type="Pfam" id="PF10099">
    <property type="entry name" value="RskA_C"/>
    <property type="match status" value="1"/>
</dbReference>
<feature type="domain" description="Anti-sigma K factor RskA C-terminal" evidence="9">
    <location>
        <begin position="110"/>
        <end position="242"/>
    </location>
</feature>
<evidence type="ECO:0000313" key="10">
    <source>
        <dbReference type="EMBL" id="MBB6227125.1"/>
    </source>
</evidence>
<dbReference type="GO" id="GO:0016989">
    <property type="term" value="F:sigma factor antagonist activity"/>
    <property type="evidence" value="ECO:0007669"/>
    <property type="project" value="TreeGrafter"/>
</dbReference>
<evidence type="ECO:0000256" key="3">
    <source>
        <dbReference type="ARBA" id="ARBA00022475"/>
    </source>
</evidence>
<evidence type="ECO:0000256" key="7">
    <source>
        <dbReference type="ARBA" id="ARBA00029829"/>
    </source>
</evidence>
<evidence type="ECO:0000256" key="1">
    <source>
        <dbReference type="ARBA" id="ARBA00004167"/>
    </source>
</evidence>
<dbReference type="PANTHER" id="PTHR37461">
    <property type="entry name" value="ANTI-SIGMA-K FACTOR RSKA"/>
    <property type="match status" value="1"/>
</dbReference>
<comment type="caution">
    <text evidence="10">The sequence shown here is derived from an EMBL/GenBank/DDBJ whole genome shotgun (WGS) entry which is preliminary data.</text>
</comment>
<keyword evidence="5" id="KW-1133">Transmembrane helix</keyword>
<evidence type="ECO:0000256" key="2">
    <source>
        <dbReference type="ARBA" id="ARBA00004236"/>
    </source>
</evidence>
<evidence type="ECO:0000256" key="4">
    <source>
        <dbReference type="ARBA" id="ARBA00022692"/>
    </source>
</evidence>
<dbReference type="EMBL" id="JACIIV010000008">
    <property type="protein sequence ID" value="MBB6227125.1"/>
    <property type="molecule type" value="Genomic_DNA"/>
</dbReference>
<dbReference type="RefSeq" id="WP_184197121.1">
    <property type="nucleotide sequence ID" value="NZ_BMOX01000007.1"/>
</dbReference>
<dbReference type="GO" id="GO:0005886">
    <property type="term" value="C:plasma membrane"/>
    <property type="evidence" value="ECO:0007669"/>
    <property type="project" value="UniProtKB-SubCell"/>
</dbReference>